<feature type="compositionally biased region" description="Low complexity" evidence="5">
    <location>
        <begin position="160"/>
        <end position="197"/>
    </location>
</feature>
<comment type="subcellular location">
    <subcellularLocation>
        <location evidence="1">Cell envelope</location>
    </subcellularLocation>
</comment>
<feature type="domain" description="CopC" evidence="6">
    <location>
        <begin position="42"/>
        <end position="134"/>
    </location>
</feature>
<keyword evidence="3" id="KW-0732">Signal</keyword>
<dbReference type="AlphaFoldDB" id="A0A1I5JS68"/>
<evidence type="ECO:0000259" key="6">
    <source>
        <dbReference type="Pfam" id="PF04234"/>
    </source>
</evidence>
<keyword evidence="4" id="KW-0186">Copper</keyword>
<dbReference type="EMBL" id="FOWQ01000001">
    <property type="protein sequence ID" value="SFO75617.1"/>
    <property type="molecule type" value="Genomic_DNA"/>
</dbReference>
<evidence type="ECO:0000256" key="1">
    <source>
        <dbReference type="ARBA" id="ARBA00004196"/>
    </source>
</evidence>
<dbReference type="InterPro" id="IPR032694">
    <property type="entry name" value="CopC/D"/>
</dbReference>
<proteinExistence type="predicted"/>
<feature type="compositionally biased region" description="Low complexity" evidence="5">
    <location>
        <begin position="137"/>
        <end position="148"/>
    </location>
</feature>
<dbReference type="PANTHER" id="PTHR34820:SF4">
    <property type="entry name" value="INNER MEMBRANE PROTEIN YEBZ"/>
    <property type="match status" value="1"/>
</dbReference>
<dbReference type="GO" id="GO:0005507">
    <property type="term" value="F:copper ion binding"/>
    <property type="evidence" value="ECO:0007669"/>
    <property type="project" value="InterPro"/>
</dbReference>
<keyword evidence="8" id="KW-1185">Reference proteome</keyword>
<dbReference type="Proteomes" id="UP000198857">
    <property type="component" value="Unassembled WGS sequence"/>
</dbReference>
<feature type="region of interest" description="Disordered" evidence="5">
    <location>
        <begin position="137"/>
        <end position="197"/>
    </location>
</feature>
<reference evidence="8" key="1">
    <citation type="submission" date="2016-10" db="EMBL/GenBank/DDBJ databases">
        <authorList>
            <person name="Varghese N."/>
            <person name="Submissions S."/>
        </authorList>
    </citation>
    <scope>NUCLEOTIDE SEQUENCE [LARGE SCALE GENOMIC DNA]</scope>
    <source>
        <strain evidence="8">DSM 44208</strain>
    </source>
</reference>
<dbReference type="InterPro" id="IPR014755">
    <property type="entry name" value="Cu-Rt/internalin_Ig-like"/>
</dbReference>
<dbReference type="InterPro" id="IPR007348">
    <property type="entry name" value="CopC_dom"/>
</dbReference>
<dbReference type="GO" id="GO:0046688">
    <property type="term" value="P:response to copper ion"/>
    <property type="evidence" value="ECO:0007669"/>
    <property type="project" value="InterPro"/>
</dbReference>
<evidence type="ECO:0000313" key="8">
    <source>
        <dbReference type="Proteomes" id="UP000198857"/>
    </source>
</evidence>
<dbReference type="SUPFAM" id="SSF81296">
    <property type="entry name" value="E set domains"/>
    <property type="match status" value="1"/>
</dbReference>
<dbReference type="InterPro" id="IPR014756">
    <property type="entry name" value="Ig_E-set"/>
</dbReference>
<dbReference type="STRING" id="1523247.SAMN05660464_0992"/>
<sequence>MRVHRTPAPARDTALHRPAALLLVLGAALVLLGTGVAPAAAHDELVGSVPAAGATVPAPAQVELQLSAPAQALGTQVLVSGPDGAAVSEGPAALAGSTVVQPLRADLPAGGYTVEWRVTSSDGHPLEGAFSFTVTGPATAAPTAGRPPSTAPPAAPAPAAPAAADPATSDPAASDPAASDPAASDPAASGADGAGAGVSPAWLAGGGLLAAAAVLGTRSLRRRS</sequence>
<evidence type="ECO:0000256" key="5">
    <source>
        <dbReference type="SAM" id="MobiDB-lite"/>
    </source>
</evidence>
<dbReference type="Gene3D" id="2.60.40.1220">
    <property type="match status" value="1"/>
</dbReference>
<dbReference type="PANTHER" id="PTHR34820">
    <property type="entry name" value="INNER MEMBRANE PROTEIN YEBZ"/>
    <property type="match status" value="1"/>
</dbReference>
<organism evidence="7 8">
    <name type="scientific">Geodermatophilus dictyosporus</name>
    <dbReference type="NCBI Taxonomy" id="1523247"/>
    <lineage>
        <taxon>Bacteria</taxon>
        <taxon>Bacillati</taxon>
        <taxon>Actinomycetota</taxon>
        <taxon>Actinomycetes</taxon>
        <taxon>Geodermatophilales</taxon>
        <taxon>Geodermatophilaceae</taxon>
        <taxon>Geodermatophilus</taxon>
    </lineage>
</organism>
<evidence type="ECO:0000256" key="4">
    <source>
        <dbReference type="ARBA" id="ARBA00023008"/>
    </source>
</evidence>
<dbReference type="OrthoDB" id="5242236at2"/>
<dbReference type="GO" id="GO:0005886">
    <property type="term" value="C:plasma membrane"/>
    <property type="evidence" value="ECO:0007669"/>
    <property type="project" value="TreeGrafter"/>
</dbReference>
<evidence type="ECO:0000256" key="2">
    <source>
        <dbReference type="ARBA" id="ARBA00022723"/>
    </source>
</evidence>
<evidence type="ECO:0000313" key="7">
    <source>
        <dbReference type="EMBL" id="SFO75617.1"/>
    </source>
</evidence>
<evidence type="ECO:0000256" key="3">
    <source>
        <dbReference type="ARBA" id="ARBA00022729"/>
    </source>
</evidence>
<name>A0A1I5JS68_9ACTN</name>
<gene>
    <name evidence="7" type="ORF">SAMN05660464_0992</name>
</gene>
<protein>
    <recommendedName>
        <fullName evidence="6">CopC domain-containing protein</fullName>
    </recommendedName>
</protein>
<accession>A0A1I5JS68</accession>
<keyword evidence="2" id="KW-0479">Metal-binding</keyword>
<dbReference type="GO" id="GO:0042597">
    <property type="term" value="C:periplasmic space"/>
    <property type="evidence" value="ECO:0007669"/>
    <property type="project" value="InterPro"/>
</dbReference>
<feature type="compositionally biased region" description="Pro residues" evidence="5">
    <location>
        <begin position="149"/>
        <end position="159"/>
    </location>
</feature>
<dbReference type="Pfam" id="PF04234">
    <property type="entry name" value="CopC"/>
    <property type="match status" value="1"/>
</dbReference>
<dbReference type="GO" id="GO:0006825">
    <property type="term" value="P:copper ion transport"/>
    <property type="evidence" value="ECO:0007669"/>
    <property type="project" value="InterPro"/>
</dbReference>
<dbReference type="RefSeq" id="WP_091107301.1">
    <property type="nucleotide sequence ID" value="NZ_FOWQ01000001.1"/>
</dbReference>
<dbReference type="GO" id="GO:0030313">
    <property type="term" value="C:cell envelope"/>
    <property type="evidence" value="ECO:0007669"/>
    <property type="project" value="UniProtKB-SubCell"/>
</dbReference>